<dbReference type="EMBL" id="JAELUP010000103">
    <property type="protein sequence ID" value="MBJ6363333.1"/>
    <property type="molecule type" value="Genomic_DNA"/>
</dbReference>
<evidence type="ECO:0000313" key="4">
    <source>
        <dbReference type="Proteomes" id="UP000640274"/>
    </source>
</evidence>
<accession>A0A934J829</accession>
<feature type="transmembrane region" description="Helical" evidence="1">
    <location>
        <begin position="144"/>
        <end position="165"/>
    </location>
</feature>
<keyword evidence="1" id="KW-0472">Membrane</keyword>
<keyword evidence="1" id="KW-0812">Transmembrane</keyword>
<dbReference type="Pfam" id="PF07670">
    <property type="entry name" value="Gate"/>
    <property type="match status" value="1"/>
</dbReference>
<dbReference type="Proteomes" id="UP000640274">
    <property type="component" value="Unassembled WGS sequence"/>
</dbReference>
<evidence type="ECO:0000313" key="3">
    <source>
        <dbReference type="EMBL" id="MBJ6363333.1"/>
    </source>
</evidence>
<evidence type="ECO:0000256" key="1">
    <source>
        <dbReference type="SAM" id="Phobius"/>
    </source>
</evidence>
<proteinExistence type="predicted"/>
<gene>
    <name evidence="3" type="ORF">JFN88_19195</name>
</gene>
<evidence type="ECO:0000259" key="2">
    <source>
        <dbReference type="Pfam" id="PF07670"/>
    </source>
</evidence>
<dbReference type="AlphaFoldDB" id="A0A934J829"/>
<organism evidence="3 4">
    <name type="scientific">Paenibacillus roseus</name>
    <dbReference type="NCBI Taxonomy" id="2798579"/>
    <lineage>
        <taxon>Bacteria</taxon>
        <taxon>Bacillati</taxon>
        <taxon>Bacillota</taxon>
        <taxon>Bacilli</taxon>
        <taxon>Bacillales</taxon>
        <taxon>Paenibacillaceae</taxon>
        <taxon>Paenibacillus</taxon>
    </lineage>
</organism>
<feature type="transmembrane region" description="Helical" evidence="1">
    <location>
        <begin position="44"/>
        <end position="67"/>
    </location>
</feature>
<dbReference type="RefSeq" id="WP_199020885.1">
    <property type="nucleotide sequence ID" value="NZ_JAELUP010000103.1"/>
</dbReference>
<feature type="transmembrane region" description="Helical" evidence="1">
    <location>
        <begin position="376"/>
        <end position="397"/>
    </location>
</feature>
<name>A0A934J829_9BACL</name>
<feature type="transmembrane region" description="Helical" evidence="1">
    <location>
        <begin position="305"/>
        <end position="327"/>
    </location>
</feature>
<reference evidence="3" key="1">
    <citation type="submission" date="2020-12" db="EMBL/GenBank/DDBJ databases">
        <authorList>
            <person name="Huq M.A."/>
        </authorList>
    </citation>
    <scope>NUCLEOTIDE SEQUENCE</scope>
    <source>
        <strain evidence="3">MAHUQ-46</strain>
    </source>
</reference>
<protein>
    <submittedName>
        <fullName evidence="3">Nucleoside recognition domain-containing protein</fullName>
    </submittedName>
</protein>
<keyword evidence="1" id="KW-1133">Transmembrane helix</keyword>
<dbReference type="InterPro" id="IPR011642">
    <property type="entry name" value="Gate_dom"/>
</dbReference>
<feature type="transmembrane region" description="Helical" evidence="1">
    <location>
        <begin position="270"/>
        <end position="293"/>
    </location>
</feature>
<comment type="caution">
    <text evidence="3">The sequence shown here is derived from an EMBL/GenBank/DDBJ whole genome shotgun (WGS) entry which is preliminary data.</text>
</comment>
<feature type="transmembrane region" description="Helical" evidence="1">
    <location>
        <begin position="220"/>
        <end position="238"/>
    </location>
</feature>
<keyword evidence="4" id="KW-1185">Reference proteome</keyword>
<feature type="domain" description="Nucleoside transporter/FeoB GTPase Gate" evidence="2">
    <location>
        <begin position="40"/>
        <end position="137"/>
    </location>
</feature>
<sequence>MLRTIILGVISLWLVTSIVRQPDGAFQAALQGLSVWWNIVFPGLLPFLVLSELMLAFGVVHALSSLLDPVMRRGAGMPGIAAWPVVLGWTAGYTAGAEATASLRKQQAISRREGQWLLAVSYMPNPMFMFIVIGAGFFHHPYLGAFIALAVWLSGIVNGVLLRLMPFGSAAQDDRSNKAEPKSRSTLQKAGIALMQGHREDGRSFGKVLGDSVSAGIQKLMLVGGFIIFSALLARLIAASLPDSLSILAFTGIYESHLGAYSASLLQSELGLATCIALISAVLCWGGLSGLLQVRSVISESDLKFLPFLLAKLLHALLAFGLTLLLWEPFHNWLQHSASGFHEEAFSTPFDNGLTLLPFPISVHDLPSLWQHIPTVIGILGASMMVLVIISYFVWIFGKRPGK</sequence>
<feature type="transmembrane region" description="Helical" evidence="1">
    <location>
        <begin position="116"/>
        <end position="138"/>
    </location>
</feature>